<dbReference type="PROSITE" id="PS00697">
    <property type="entry name" value="DNA_LIGASE_A1"/>
    <property type="match status" value="1"/>
</dbReference>
<reference evidence="16 17" key="1">
    <citation type="submission" date="2021-01" db="EMBL/GenBank/DDBJ databases">
        <title>Whole genome shotgun sequence of Plantactinospora endophytica NBRC 110450.</title>
        <authorList>
            <person name="Komaki H."/>
            <person name="Tamura T."/>
        </authorList>
    </citation>
    <scope>NUCLEOTIDE SEQUENCE [LARGE SCALE GENOMIC DNA]</scope>
    <source>
        <strain evidence="16 17">NBRC 110450</strain>
    </source>
</reference>
<comment type="function">
    <text evidence="13">DNA ligase that seals nicks in double-stranded DNA during DNA replication, DNA recombination and DNA repair.</text>
</comment>
<evidence type="ECO:0000256" key="5">
    <source>
        <dbReference type="ARBA" id="ARBA00022741"/>
    </source>
</evidence>
<dbReference type="InterPro" id="IPR012308">
    <property type="entry name" value="DNA_ligase_ATP-dep_N"/>
</dbReference>
<evidence type="ECO:0000256" key="11">
    <source>
        <dbReference type="ARBA" id="ARBA00023306"/>
    </source>
</evidence>
<protein>
    <recommendedName>
        <fullName evidence="13">Probable DNA ligase</fullName>
        <ecNumber evidence="13">6.5.1.1</ecNumber>
    </recommendedName>
    <alternativeName>
        <fullName evidence="13">Polydeoxyribonucleotide synthase [ATP]</fullName>
    </alternativeName>
</protein>
<evidence type="ECO:0000256" key="12">
    <source>
        <dbReference type="ARBA" id="ARBA00034003"/>
    </source>
</evidence>
<feature type="binding site" evidence="13">
    <location>
        <position position="525"/>
    </location>
    <ligand>
        <name>ATP</name>
        <dbReference type="ChEBI" id="CHEBI:30616"/>
    </ligand>
</feature>
<gene>
    <name evidence="13" type="primary">lig</name>
    <name evidence="16" type="ORF">Pen02_68650</name>
</gene>
<evidence type="ECO:0000256" key="4">
    <source>
        <dbReference type="ARBA" id="ARBA00022723"/>
    </source>
</evidence>
<dbReference type="Pfam" id="PF04679">
    <property type="entry name" value="DNA_ligase_A_C"/>
    <property type="match status" value="1"/>
</dbReference>
<dbReference type="InterPro" id="IPR012310">
    <property type="entry name" value="DNA_ligase_ATP-dep_cent"/>
</dbReference>
<dbReference type="PROSITE" id="PS50160">
    <property type="entry name" value="DNA_LIGASE_A3"/>
    <property type="match status" value="1"/>
</dbReference>
<keyword evidence="11 13" id="KW-0131">Cell cycle</keyword>
<sequence length="659" mass="67984">MAGRPEDEVGRPEDVGGGCQDGAVRFVDLATTSAAVAATSGRRAKVELLAGALRDLAPDELAAGSAYLAGELRQRQTGVGYASLRELPPPAEQPTLTVAGVDAAIAELSEVRGPGSQHRRRELLSALFEAATVDERRMLLGLFSGELRQGAQAGLLAEAIARAAEVPLPTVRRALLLAGDLKTVAVAALTGGSGALSGFALQVGRPLSPMLAQSAASVEEALTAVGLPAVVDVKLDGIRIQVHRSGDDIAVFTRSLDEITSRVPEVVAAVRSLPARELVLDGEAIALDAAGRPRPFQETASRAATRGARRAVRDEADRAHGVTAGAEAGGGHPAGIEAGRAQGGAEPAEAGFAPDAAGDAGVGSAQTDAEVVGGGGTRSFGAAPAAPSTAGAARMVGPVDISEVPRIGTSGTAPAEIPGPDRPVTAAPSVVAAASTSGGVVLTPYFFDILHLDGVDLLDAPGHERWAALAATVSATQLVERITVDTVEQASAAFAAAVDAGHEGIVVKAPDAAYDAGRRGAAWVKVKPRHTLDLVVLAVEWGSGRRKGWLSNLHLGARDPETGGFVMLGKTFKGLTDELLRWQTERFQELAVERGDWVVRVRPEQVVEIAFDGVQSSPRYPGGVALRFARVVRYRDDKSAAEADTIEAVRAIHAGRRPD</sequence>
<feature type="active site" description="N6-AMP-lysine intermediate" evidence="13">
    <location>
        <position position="234"/>
    </location>
</feature>
<keyword evidence="4 13" id="KW-0479">Metal-binding</keyword>
<dbReference type="Gene3D" id="2.40.50.140">
    <property type="entry name" value="Nucleic acid-binding proteins"/>
    <property type="match status" value="1"/>
</dbReference>
<evidence type="ECO:0000259" key="15">
    <source>
        <dbReference type="PROSITE" id="PS50160"/>
    </source>
</evidence>
<keyword evidence="17" id="KW-1185">Reference proteome</keyword>
<feature type="domain" description="ATP-dependent DNA ligase family profile" evidence="15">
    <location>
        <begin position="445"/>
        <end position="559"/>
    </location>
</feature>
<keyword evidence="5 13" id="KW-0547">Nucleotide-binding</keyword>
<feature type="binding site" evidence="13">
    <location>
        <position position="254"/>
    </location>
    <ligand>
        <name>ATP</name>
        <dbReference type="ChEBI" id="CHEBI:30616"/>
    </ligand>
</feature>
<feature type="region of interest" description="Disordered" evidence="14">
    <location>
        <begin position="294"/>
        <end position="376"/>
    </location>
</feature>
<dbReference type="CDD" id="cd07972">
    <property type="entry name" value="OBF_DNA_ligase_Arch_LigB"/>
    <property type="match status" value="1"/>
</dbReference>
<keyword evidence="3 13" id="KW-0235">DNA replication</keyword>
<dbReference type="PANTHER" id="PTHR45674">
    <property type="entry name" value="DNA LIGASE 1/3 FAMILY MEMBER"/>
    <property type="match status" value="1"/>
</dbReference>
<dbReference type="InterPro" id="IPR022865">
    <property type="entry name" value="DNA_ligae_ATP-dep_bac/arc"/>
</dbReference>
<dbReference type="Proteomes" id="UP000646749">
    <property type="component" value="Unassembled WGS sequence"/>
</dbReference>
<dbReference type="HAMAP" id="MF_00407">
    <property type="entry name" value="DNA_ligase"/>
    <property type="match status" value="1"/>
</dbReference>
<dbReference type="SUPFAM" id="SSF50249">
    <property type="entry name" value="Nucleic acid-binding proteins"/>
    <property type="match status" value="1"/>
</dbReference>
<evidence type="ECO:0000256" key="14">
    <source>
        <dbReference type="SAM" id="MobiDB-lite"/>
    </source>
</evidence>
<keyword evidence="9 13" id="KW-0233">DNA recombination</keyword>
<dbReference type="Gene3D" id="3.30.470.30">
    <property type="entry name" value="DNA ligase/mRNA capping enzyme"/>
    <property type="match status" value="2"/>
</dbReference>
<keyword evidence="10 13" id="KW-0234">DNA repair</keyword>
<keyword evidence="6 13" id="KW-0227">DNA damage</keyword>
<comment type="catalytic activity">
    <reaction evidence="12 13">
        <text>ATP + (deoxyribonucleotide)n-3'-hydroxyl + 5'-phospho-(deoxyribonucleotide)m = (deoxyribonucleotide)n+m + AMP + diphosphate.</text>
        <dbReference type="EC" id="6.5.1.1"/>
    </reaction>
</comment>
<feature type="binding site" evidence="13">
    <location>
        <position position="519"/>
    </location>
    <ligand>
        <name>ATP</name>
        <dbReference type="ChEBI" id="CHEBI:30616"/>
    </ligand>
</feature>
<evidence type="ECO:0000256" key="10">
    <source>
        <dbReference type="ARBA" id="ARBA00023204"/>
    </source>
</evidence>
<evidence type="ECO:0000256" key="9">
    <source>
        <dbReference type="ARBA" id="ARBA00023172"/>
    </source>
</evidence>
<dbReference type="PANTHER" id="PTHR45674:SF13">
    <property type="entry name" value="DNA LIGASE-RELATED"/>
    <property type="match status" value="1"/>
</dbReference>
<feature type="binding site" evidence="13">
    <location>
        <position position="283"/>
    </location>
    <ligand>
        <name>ATP</name>
        <dbReference type="ChEBI" id="CHEBI:30616"/>
    </ligand>
</feature>
<evidence type="ECO:0000256" key="3">
    <source>
        <dbReference type="ARBA" id="ARBA00022705"/>
    </source>
</evidence>
<dbReference type="Pfam" id="PF04675">
    <property type="entry name" value="DNA_ligase_A_N"/>
    <property type="match status" value="1"/>
</dbReference>
<dbReference type="InterPro" id="IPR036599">
    <property type="entry name" value="DNA_ligase_N_sf"/>
</dbReference>
<dbReference type="Gene3D" id="1.10.3260.10">
    <property type="entry name" value="DNA ligase, ATP-dependent, N-terminal domain"/>
    <property type="match status" value="1"/>
</dbReference>
<dbReference type="SUPFAM" id="SSF117018">
    <property type="entry name" value="ATP-dependent DNA ligase DNA-binding domain"/>
    <property type="match status" value="1"/>
</dbReference>
<dbReference type="InterPro" id="IPR012340">
    <property type="entry name" value="NA-bd_OB-fold"/>
</dbReference>
<feature type="binding site" evidence="13">
    <location>
        <position position="232"/>
    </location>
    <ligand>
        <name>ATP</name>
        <dbReference type="ChEBI" id="CHEBI:30616"/>
    </ligand>
</feature>
<keyword evidence="8 13" id="KW-0460">Magnesium</keyword>
<evidence type="ECO:0000313" key="16">
    <source>
        <dbReference type="EMBL" id="GIG91929.1"/>
    </source>
</evidence>
<dbReference type="InterPro" id="IPR012309">
    <property type="entry name" value="DNA_ligase_ATP-dep_C"/>
</dbReference>
<feature type="binding site" evidence="13">
    <location>
        <position position="447"/>
    </location>
    <ligand>
        <name>ATP</name>
        <dbReference type="ChEBI" id="CHEBI:30616"/>
    </ligand>
</feature>
<dbReference type="SUPFAM" id="SSF56091">
    <property type="entry name" value="DNA ligase/mRNA capping enzyme, catalytic domain"/>
    <property type="match status" value="1"/>
</dbReference>
<comment type="similarity">
    <text evidence="13">Belongs to the ATP-dependent DNA ligase family.</text>
</comment>
<evidence type="ECO:0000256" key="8">
    <source>
        <dbReference type="ARBA" id="ARBA00022842"/>
    </source>
</evidence>
<evidence type="ECO:0000256" key="6">
    <source>
        <dbReference type="ARBA" id="ARBA00022763"/>
    </source>
</evidence>
<dbReference type="EMBL" id="BONW01000041">
    <property type="protein sequence ID" value="GIG91929.1"/>
    <property type="molecule type" value="Genomic_DNA"/>
</dbReference>
<dbReference type="InterPro" id="IPR016059">
    <property type="entry name" value="DNA_ligase_ATP-dep_CS"/>
</dbReference>
<comment type="caution">
    <text evidence="16">The sequence shown here is derived from an EMBL/GenBank/DDBJ whole genome shotgun (WGS) entry which is preliminary data.</text>
</comment>
<feature type="compositionally biased region" description="Low complexity" evidence="14">
    <location>
        <begin position="334"/>
        <end position="366"/>
    </location>
</feature>
<keyword evidence="1 13" id="KW-0436">Ligase</keyword>
<keyword evidence="7 13" id="KW-0067">ATP-binding</keyword>
<evidence type="ECO:0000256" key="2">
    <source>
        <dbReference type="ARBA" id="ARBA00022618"/>
    </source>
</evidence>
<dbReference type="EC" id="6.5.1.1" evidence="13"/>
<feature type="compositionally biased region" description="Basic and acidic residues" evidence="14">
    <location>
        <begin position="311"/>
        <end position="320"/>
    </location>
</feature>
<name>A0ABQ4EB33_9ACTN</name>
<evidence type="ECO:0000313" key="17">
    <source>
        <dbReference type="Proteomes" id="UP000646749"/>
    </source>
</evidence>
<dbReference type="Pfam" id="PF01068">
    <property type="entry name" value="DNA_ligase_A_M"/>
    <property type="match status" value="2"/>
</dbReference>
<comment type="cofactor">
    <cofactor evidence="13">
        <name>Mg(2+)</name>
        <dbReference type="ChEBI" id="CHEBI:18420"/>
    </cofactor>
</comment>
<dbReference type="InterPro" id="IPR050191">
    <property type="entry name" value="ATP-dep_DNA_ligase"/>
</dbReference>
<evidence type="ECO:0000256" key="13">
    <source>
        <dbReference type="HAMAP-Rule" id="MF_00407"/>
    </source>
</evidence>
<accession>A0ABQ4EB33</accession>
<evidence type="ECO:0000256" key="7">
    <source>
        <dbReference type="ARBA" id="ARBA00022840"/>
    </source>
</evidence>
<proteinExistence type="inferred from homology"/>
<keyword evidence="2 13" id="KW-0132">Cell division</keyword>
<organism evidence="16 17">
    <name type="scientific">Plantactinospora endophytica</name>
    <dbReference type="NCBI Taxonomy" id="673535"/>
    <lineage>
        <taxon>Bacteria</taxon>
        <taxon>Bacillati</taxon>
        <taxon>Actinomycetota</taxon>
        <taxon>Actinomycetes</taxon>
        <taxon>Micromonosporales</taxon>
        <taxon>Micromonosporaceae</taxon>
        <taxon>Plantactinospora</taxon>
    </lineage>
</organism>
<feature type="binding site" evidence="13">
    <location>
        <position position="239"/>
    </location>
    <ligand>
        <name>ATP</name>
        <dbReference type="ChEBI" id="CHEBI:30616"/>
    </ligand>
</feature>
<evidence type="ECO:0000256" key="1">
    <source>
        <dbReference type="ARBA" id="ARBA00022598"/>
    </source>
</evidence>